<dbReference type="Proteomes" id="UP000785679">
    <property type="component" value="Unassembled WGS sequence"/>
</dbReference>
<keyword evidence="3" id="KW-1185">Reference proteome</keyword>
<proteinExistence type="predicted"/>
<reference evidence="2" key="1">
    <citation type="submission" date="2019-06" db="EMBL/GenBank/DDBJ databases">
        <authorList>
            <person name="Zheng W."/>
        </authorList>
    </citation>
    <scope>NUCLEOTIDE SEQUENCE</scope>
    <source>
        <strain evidence="2">QDHG01</strain>
    </source>
</reference>
<gene>
    <name evidence="2" type="ORF">FGO68_gene17082</name>
</gene>
<feature type="region of interest" description="Disordered" evidence="1">
    <location>
        <begin position="46"/>
        <end position="81"/>
    </location>
</feature>
<evidence type="ECO:0000313" key="3">
    <source>
        <dbReference type="Proteomes" id="UP000785679"/>
    </source>
</evidence>
<accession>A0A8J8P0F0</accession>
<sequence>MFGAASGKKLKTQSSTSQKVPSHSFTGEQKDVPIIDSVEQIFVDGLSMLKQDTPSHPYRQGSDKGSKLKRRNRHRGHALSE</sequence>
<name>A0A8J8P0F0_HALGN</name>
<dbReference type="EMBL" id="RRYP01002430">
    <property type="protein sequence ID" value="TNV84777.1"/>
    <property type="molecule type" value="Genomic_DNA"/>
</dbReference>
<protein>
    <submittedName>
        <fullName evidence="2">Uncharacterized protein</fullName>
    </submittedName>
</protein>
<evidence type="ECO:0000256" key="1">
    <source>
        <dbReference type="SAM" id="MobiDB-lite"/>
    </source>
</evidence>
<feature type="compositionally biased region" description="Basic residues" evidence="1">
    <location>
        <begin position="67"/>
        <end position="81"/>
    </location>
</feature>
<evidence type="ECO:0000313" key="2">
    <source>
        <dbReference type="EMBL" id="TNV84777.1"/>
    </source>
</evidence>
<comment type="caution">
    <text evidence="2">The sequence shown here is derived from an EMBL/GenBank/DDBJ whole genome shotgun (WGS) entry which is preliminary data.</text>
</comment>
<dbReference type="AlphaFoldDB" id="A0A8J8P0F0"/>
<feature type="region of interest" description="Disordered" evidence="1">
    <location>
        <begin position="1"/>
        <end position="31"/>
    </location>
</feature>
<organism evidence="2 3">
    <name type="scientific">Halteria grandinella</name>
    <dbReference type="NCBI Taxonomy" id="5974"/>
    <lineage>
        <taxon>Eukaryota</taxon>
        <taxon>Sar</taxon>
        <taxon>Alveolata</taxon>
        <taxon>Ciliophora</taxon>
        <taxon>Intramacronucleata</taxon>
        <taxon>Spirotrichea</taxon>
        <taxon>Stichotrichia</taxon>
        <taxon>Sporadotrichida</taxon>
        <taxon>Halteriidae</taxon>
        <taxon>Halteria</taxon>
    </lineage>
</organism>